<sequence>MAWRDIPIQRKLMRAILLTSGSVLLLTCSAYFAYEYFTFRQTTVRQLSVLGEIIATNSTAALAFDSRDDAYEILASLKAQPHIVAASIYDKNGDLFTHYPRDLTQSAFPLAVKKAGYHFKDSYLVGVEPIVQLDNQLGTLYLKSDLGAMYSRLKLYGSIVLLVIAVSVLLAYVLSKRMQQAITRPILSLANTAKAISERQDYTVRANKLGNDELGLLTDAFNHMLTEILERNQKIQAFNQELEQKIADRTSQLEDVNKELESFSYSVSHDLRAPLRSIDGYSRILIEDYYEKLDDEGQRVLNIIIKNALKMGRLIDDLLAFSRVGKQELSKVMLDMEALTQIVVHELEASQQNKELCIAIHPMPKVEGDSAMMRQVLTNLISNAIKYSMKKENPVIEIGCQAQNEYYVYYVKDNGAGFDMRYYDKLFGVFQRLHSESEFEGTGVGLALVHRVISKHGGEVWAEGKVDEGATFYFSLPVSDSDANKNHKE</sequence>
<dbReference type="eggNOG" id="COG5000">
    <property type="taxonomic scope" value="Bacteria"/>
</dbReference>
<feature type="transmembrane region" description="Helical" evidence="8">
    <location>
        <begin position="155"/>
        <end position="174"/>
    </location>
</feature>
<reference evidence="11 12" key="1">
    <citation type="submission" date="2012-12" db="EMBL/GenBank/DDBJ databases">
        <title>Genome assembly of Fulvivirga imtechensis AK7.</title>
        <authorList>
            <person name="Nupur N."/>
            <person name="Khatri I."/>
            <person name="Kumar R."/>
            <person name="Subramanian S."/>
            <person name="Pinnaka A."/>
        </authorList>
    </citation>
    <scope>NUCLEOTIDE SEQUENCE [LARGE SCALE GENOMIC DNA]</scope>
    <source>
        <strain evidence="11 12">AK7</strain>
    </source>
</reference>
<dbReference type="Pfam" id="PF02518">
    <property type="entry name" value="HATPase_c"/>
    <property type="match status" value="1"/>
</dbReference>
<dbReference type="PROSITE" id="PS50109">
    <property type="entry name" value="HIS_KIN"/>
    <property type="match status" value="1"/>
</dbReference>
<dbReference type="CDD" id="cd00082">
    <property type="entry name" value="HisKA"/>
    <property type="match status" value="1"/>
</dbReference>
<evidence type="ECO:0000256" key="5">
    <source>
        <dbReference type="ARBA" id="ARBA00022679"/>
    </source>
</evidence>
<gene>
    <name evidence="11" type="ORF">C900_01498</name>
</gene>
<dbReference type="Pfam" id="PF00512">
    <property type="entry name" value="HisKA"/>
    <property type="match status" value="1"/>
</dbReference>
<keyword evidence="6 11" id="KW-0418">Kinase</keyword>
<evidence type="ECO:0000256" key="6">
    <source>
        <dbReference type="ARBA" id="ARBA00022777"/>
    </source>
</evidence>
<dbReference type="CDD" id="cd06225">
    <property type="entry name" value="HAMP"/>
    <property type="match status" value="1"/>
</dbReference>
<comment type="catalytic activity">
    <reaction evidence="1">
        <text>ATP + protein L-histidine = ADP + protein N-phospho-L-histidine.</text>
        <dbReference type="EC" id="2.7.13.3"/>
    </reaction>
</comment>
<keyword evidence="8" id="KW-0812">Transmembrane</keyword>
<dbReference type="Gene3D" id="1.10.287.130">
    <property type="match status" value="1"/>
</dbReference>
<dbReference type="GO" id="GO:0000156">
    <property type="term" value="F:phosphorelay response regulator activity"/>
    <property type="evidence" value="ECO:0007669"/>
    <property type="project" value="TreeGrafter"/>
</dbReference>
<proteinExistence type="predicted"/>
<keyword evidence="4" id="KW-0597">Phosphoprotein</keyword>
<dbReference type="Pfam" id="PF00672">
    <property type="entry name" value="HAMP"/>
    <property type="match status" value="1"/>
</dbReference>
<dbReference type="InterPro" id="IPR003660">
    <property type="entry name" value="HAMP_dom"/>
</dbReference>
<evidence type="ECO:0000256" key="2">
    <source>
        <dbReference type="ARBA" id="ARBA00004370"/>
    </source>
</evidence>
<dbReference type="PRINTS" id="PR00344">
    <property type="entry name" value="BCTRLSENSOR"/>
</dbReference>
<accession>L8JWC4</accession>
<dbReference type="InterPro" id="IPR036097">
    <property type="entry name" value="HisK_dim/P_sf"/>
</dbReference>
<feature type="transmembrane region" description="Helical" evidence="8">
    <location>
        <begin position="12"/>
        <end position="34"/>
    </location>
</feature>
<evidence type="ECO:0000313" key="11">
    <source>
        <dbReference type="EMBL" id="ELR72503.1"/>
    </source>
</evidence>
<dbReference type="InterPro" id="IPR003661">
    <property type="entry name" value="HisK_dim/P_dom"/>
</dbReference>
<dbReference type="SUPFAM" id="SSF47384">
    <property type="entry name" value="Homodimeric domain of signal transducing histidine kinase"/>
    <property type="match status" value="1"/>
</dbReference>
<keyword evidence="8" id="KW-0472">Membrane</keyword>
<evidence type="ECO:0000259" key="9">
    <source>
        <dbReference type="PROSITE" id="PS50109"/>
    </source>
</evidence>
<dbReference type="Gene3D" id="3.30.565.10">
    <property type="entry name" value="Histidine kinase-like ATPase, C-terminal domain"/>
    <property type="match status" value="1"/>
</dbReference>
<name>L8JWC4_9BACT</name>
<dbReference type="EC" id="2.7.13.3" evidence="3"/>
<dbReference type="GO" id="GO:0000155">
    <property type="term" value="F:phosphorelay sensor kinase activity"/>
    <property type="evidence" value="ECO:0007669"/>
    <property type="project" value="InterPro"/>
</dbReference>
<dbReference type="InterPro" id="IPR005467">
    <property type="entry name" value="His_kinase_dom"/>
</dbReference>
<dbReference type="InterPro" id="IPR050351">
    <property type="entry name" value="BphY/WalK/GraS-like"/>
</dbReference>
<keyword evidence="8" id="KW-1133">Transmembrane helix</keyword>
<evidence type="ECO:0000256" key="3">
    <source>
        <dbReference type="ARBA" id="ARBA00012438"/>
    </source>
</evidence>
<organism evidence="11 12">
    <name type="scientific">Fulvivirga imtechensis AK7</name>
    <dbReference type="NCBI Taxonomy" id="1237149"/>
    <lineage>
        <taxon>Bacteria</taxon>
        <taxon>Pseudomonadati</taxon>
        <taxon>Bacteroidota</taxon>
        <taxon>Cytophagia</taxon>
        <taxon>Cytophagales</taxon>
        <taxon>Fulvivirgaceae</taxon>
        <taxon>Fulvivirga</taxon>
    </lineage>
</organism>
<comment type="caution">
    <text evidence="11">The sequence shown here is derived from an EMBL/GenBank/DDBJ whole genome shotgun (WGS) entry which is preliminary data.</text>
</comment>
<dbReference type="SMART" id="SM00387">
    <property type="entry name" value="HATPase_c"/>
    <property type="match status" value="1"/>
</dbReference>
<feature type="domain" description="Histidine kinase" evidence="9">
    <location>
        <begin position="266"/>
        <end position="480"/>
    </location>
</feature>
<evidence type="ECO:0000259" key="10">
    <source>
        <dbReference type="PROSITE" id="PS50885"/>
    </source>
</evidence>
<feature type="domain" description="HAMP" evidence="10">
    <location>
        <begin position="180"/>
        <end position="233"/>
    </location>
</feature>
<evidence type="ECO:0000256" key="4">
    <source>
        <dbReference type="ARBA" id="ARBA00022553"/>
    </source>
</evidence>
<comment type="subcellular location">
    <subcellularLocation>
        <location evidence="2">Membrane</location>
    </subcellularLocation>
</comment>
<feature type="coiled-coil region" evidence="7">
    <location>
        <begin position="225"/>
        <end position="259"/>
    </location>
</feature>
<dbReference type="InterPro" id="IPR033417">
    <property type="entry name" value="CHASE8"/>
</dbReference>
<dbReference type="PROSITE" id="PS50885">
    <property type="entry name" value="HAMP"/>
    <property type="match status" value="1"/>
</dbReference>
<dbReference type="GO" id="GO:0016020">
    <property type="term" value="C:membrane"/>
    <property type="evidence" value="ECO:0007669"/>
    <property type="project" value="UniProtKB-SubCell"/>
</dbReference>
<dbReference type="GO" id="GO:0030295">
    <property type="term" value="F:protein kinase activator activity"/>
    <property type="evidence" value="ECO:0007669"/>
    <property type="project" value="TreeGrafter"/>
</dbReference>
<dbReference type="SUPFAM" id="SSF55874">
    <property type="entry name" value="ATPase domain of HSP90 chaperone/DNA topoisomerase II/histidine kinase"/>
    <property type="match status" value="1"/>
</dbReference>
<dbReference type="InterPro" id="IPR003594">
    <property type="entry name" value="HATPase_dom"/>
</dbReference>
<dbReference type="PANTHER" id="PTHR42878:SF15">
    <property type="entry name" value="BACTERIOPHYTOCHROME"/>
    <property type="match status" value="1"/>
</dbReference>
<evidence type="ECO:0000256" key="7">
    <source>
        <dbReference type="SAM" id="Coils"/>
    </source>
</evidence>
<dbReference type="Proteomes" id="UP000011135">
    <property type="component" value="Unassembled WGS sequence"/>
</dbReference>
<evidence type="ECO:0000256" key="1">
    <source>
        <dbReference type="ARBA" id="ARBA00000085"/>
    </source>
</evidence>
<dbReference type="Gene3D" id="6.10.340.10">
    <property type="match status" value="1"/>
</dbReference>
<dbReference type="SUPFAM" id="SSF158472">
    <property type="entry name" value="HAMP domain-like"/>
    <property type="match status" value="1"/>
</dbReference>
<keyword evidence="7" id="KW-0175">Coiled coil</keyword>
<evidence type="ECO:0000256" key="8">
    <source>
        <dbReference type="SAM" id="Phobius"/>
    </source>
</evidence>
<keyword evidence="12" id="KW-1185">Reference proteome</keyword>
<dbReference type="SMART" id="SM00304">
    <property type="entry name" value="HAMP"/>
    <property type="match status" value="1"/>
</dbReference>
<dbReference type="STRING" id="1237149.C900_01498"/>
<dbReference type="EMBL" id="AMZN01000021">
    <property type="protein sequence ID" value="ELR72503.1"/>
    <property type="molecule type" value="Genomic_DNA"/>
</dbReference>
<evidence type="ECO:0000313" key="12">
    <source>
        <dbReference type="Proteomes" id="UP000011135"/>
    </source>
</evidence>
<dbReference type="Pfam" id="PF17152">
    <property type="entry name" value="CHASE8"/>
    <property type="match status" value="1"/>
</dbReference>
<dbReference type="SMART" id="SM00388">
    <property type="entry name" value="HisKA"/>
    <property type="match status" value="1"/>
</dbReference>
<dbReference type="AlphaFoldDB" id="L8JWC4"/>
<dbReference type="FunFam" id="3.30.565.10:FF:000006">
    <property type="entry name" value="Sensor histidine kinase WalK"/>
    <property type="match status" value="1"/>
</dbReference>
<keyword evidence="5" id="KW-0808">Transferase</keyword>
<dbReference type="InterPro" id="IPR036890">
    <property type="entry name" value="HATPase_C_sf"/>
</dbReference>
<dbReference type="PANTHER" id="PTHR42878">
    <property type="entry name" value="TWO-COMPONENT HISTIDINE KINASE"/>
    <property type="match status" value="1"/>
</dbReference>
<dbReference type="FunFam" id="1.10.287.130:FF:000070">
    <property type="entry name" value="Histidine kinase sensor protein"/>
    <property type="match status" value="1"/>
</dbReference>
<dbReference type="InterPro" id="IPR004358">
    <property type="entry name" value="Sig_transdc_His_kin-like_C"/>
</dbReference>
<dbReference type="eggNOG" id="COG4251">
    <property type="taxonomic scope" value="Bacteria"/>
</dbReference>
<dbReference type="GO" id="GO:0007234">
    <property type="term" value="P:osmosensory signaling via phosphorelay pathway"/>
    <property type="evidence" value="ECO:0007669"/>
    <property type="project" value="TreeGrafter"/>
</dbReference>
<protein>
    <recommendedName>
        <fullName evidence="3">histidine kinase</fullName>
        <ecNumber evidence="3">2.7.13.3</ecNumber>
    </recommendedName>
</protein>